<protein>
    <recommendedName>
        <fullName evidence="4">Lipoprotein</fullName>
    </recommendedName>
</protein>
<evidence type="ECO:0000313" key="3">
    <source>
        <dbReference type="Proteomes" id="UP000198982"/>
    </source>
</evidence>
<gene>
    <name evidence="2" type="ORF">SAMN05216178_6255</name>
</gene>
<dbReference type="Proteomes" id="UP000198982">
    <property type="component" value="Unassembled WGS sequence"/>
</dbReference>
<dbReference type="PROSITE" id="PS51257">
    <property type="entry name" value="PROKAR_LIPOPROTEIN"/>
    <property type="match status" value="1"/>
</dbReference>
<evidence type="ECO:0008006" key="4">
    <source>
        <dbReference type="Google" id="ProtNLM"/>
    </source>
</evidence>
<evidence type="ECO:0000313" key="2">
    <source>
        <dbReference type="EMBL" id="SED10691.1"/>
    </source>
</evidence>
<dbReference type="RefSeq" id="WP_092320599.1">
    <property type="nucleotide sequence ID" value="NZ_FNTJ01000002.1"/>
</dbReference>
<accession>A0A1H4Y0J7</accession>
<feature type="region of interest" description="Disordered" evidence="1">
    <location>
        <begin position="94"/>
        <end position="128"/>
    </location>
</feature>
<reference evidence="3" key="1">
    <citation type="submission" date="2016-10" db="EMBL/GenBank/DDBJ databases">
        <authorList>
            <person name="Varghese N."/>
            <person name="Submissions S."/>
        </authorList>
    </citation>
    <scope>NUCLEOTIDE SEQUENCE [LARGE SCALE GENOMIC DNA]</scope>
    <source>
        <strain evidence="3">DSM 9751</strain>
    </source>
</reference>
<dbReference type="AlphaFoldDB" id="A0A1H4Y0J7"/>
<name>A0A1H4Y0J7_9PSED</name>
<organism evidence="2 3">
    <name type="scientific">Pseudomonas saponiphila</name>
    <dbReference type="NCBI Taxonomy" id="556534"/>
    <lineage>
        <taxon>Bacteria</taxon>
        <taxon>Pseudomonadati</taxon>
        <taxon>Pseudomonadota</taxon>
        <taxon>Gammaproteobacteria</taxon>
        <taxon>Pseudomonadales</taxon>
        <taxon>Pseudomonadaceae</taxon>
        <taxon>Pseudomonas</taxon>
    </lineage>
</organism>
<dbReference type="EMBL" id="FNTJ01000002">
    <property type="protein sequence ID" value="SED10691.1"/>
    <property type="molecule type" value="Genomic_DNA"/>
</dbReference>
<proteinExistence type="predicted"/>
<sequence length="128" mass="14255">MYRRLLLVALLGLSLGACVPYYDGGSSYYSSEVYSTPAPAYYYGGGASYYSTGRSYYAPRYYQSAPRYYSPAPRYYQVPRAVYRPYPAQGWGGHERHGNWNNDNGGDQDWGGHGGRGRGDHGRGGRGH</sequence>
<evidence type="ECO:0000256" key="1">
    <source>
        <dbReference type="SAM" id="MobiDB-lite"/>
    </source>
</evidence>
<feature type="compositionally biased region" description="Basic and acidic residues" evidence="1">
    <location>
        <begin position="117"/>
        <end position="128"/>
    </location>
</feature>
<keyword evidence="3" id="KW-1185">Reference proteome</keyword>